<sequence>MSRLFTPIPTGKVDPTTMTTHRFGFDNVEDAFVMMAEKQDNIAKPLITF</sequence>
<gene>
    <name evidence="1" type="ORF">L1892_24420</name>
</gene>
<evidence type="ECO:0000313" key="1">
    <source>
        <dbReference type="EMBL" id="MCF3941506.1"/>
    </source>
</evidence>
<proteinExistence type="predicted"/>
<name>A0ABS9DU88_9ACTN</name>
<dbReference type="Proteomes" id="UP001108089">
    <property type="component" value="Unassembled WGS sequence"/>
</dbReference>
<evidence type="ECO:0008006" key="3">
    <source>
        <dbReference type="Google" id="ProtNLM"/>
    </source>
</evidence>
<dbReference type="RefSeq" id="WP_235726336.1">
    <property type="nucleotide sequence ID" value="NZ_JAKGCU010000051.1"/>
</dbReference>
<accession>A0ABS9DU88</accession>
<reference evidence="1" key="1">
    <citation type="submission" date="2022-01" db="EMBL/GenBank/DDBJ databases">
        <title>Gordonia xiamenensis sp. nov., isolated from surface seawater in Xiamen.</title>
        <authorList>
            <person name="He Y.F."/>
        </authorList>
    </citation>
    <scope>NUCLEOTIDE SEQUENCE</scope>
    <source>
        <strain evidence="1">GW1C4-4</strain>
    </source>
</reference>
<keyword evidence="2" id="KW-1185">Reference proteome</keyword>
<protein>
    <recommendedName>
        <fullName evidence="3">Alcohol dehydrogenase</fullName>
    </recommendedName>
</protein>
<comment type="caution">
    <text evidence="1">The sequence shown here is derived from an EMBL/GenBank/DDBJ whole genome shotgun (WGS) entry which is preliminary data.</text>
</comment>
<dbReference type="Gene3D" id="3.90.180.10">
    <property type="entry name" value="Medium-chain alcohol dehydrogenases, catalytic domain"/>
    <property type="match status" value="1"/>
</dbReference>
<organism evidence="1 2">
    <name type="scientific">Gordonia tangerina</name>
    <dbReference type="NCBI Taxonomy" id="2911060"/>
    <lineage>
        <taxon>Bacteria</taxon>
        <taxon>Bacillati</taxon>
        <taxon>Actinomycetota</taxon>
        <taxon>Actinomycetes</taxon>
        <taxon>Mycobacteriales</taxon>
        <taxon>Gordoniaceae</taxon>
        <taxon>Gordonia</taxon>
    </lineage>
</organism>
<evidence type="ECO:0000313" key="2">
    <source>
        <dbReference type="Proteomes" id="UP001108089"/>
    </source>
</evidence>
<dbReference type="EMBL" id="JAKGCU010000051">
    <property type="protein sequence ID" value="MCF3941506.1"/>
    <property type="molecule type" value="Genomic_DNA"/>
</dbReference>